<dbReference type="EMBL" id="FNGU01000007">
    <property type="protein sequence ID" value="SDM52539.1"/>
    <property type="molecule type" value="Genomic_DNA"/>
</dbReference>
<dbReference type="STRING" id="392333.SAMN05660860_02662"/>
<dbReference type="Proteomes" id="UP000182146">
    <property type="component" value="Unassembled WGS sequence"/>
</dbReference>
<reference evidence="2 3" key="1">
    <citation type="submission" date="2016-10" db="EMBL/GenBank/DDBJ databases">
        <authorList>
            <person name="de Groot N.N."/>
        </authorList>
    </citation>
    <scope>NUCLEOTIDE SEQUENCE [LARGE SCALE GENOMIC DNA]</scope>
    <source>
        <strain evidence="2 3">DSM 17813</strain>
    </source>
</reference>
<sequence length="127" mass="14189">MGLFCLNINGLTWSDPTKAGDRILAPESRELILFLPPEGKGQLLYALCKNHWPFPFRAEVQEDAILAILETIQTQNEYREVMEHLTIDGSRLRPPGPRPSPTSGPGGRARVFCTASSTERIKTYFSS</sequence>
<evidence type="ECO:0000313" key="2">
    <source>
        <dbReference type="EMBL" id="SDM52539.1"/>
    </source>
</evidence>
<gene>
    <name evidence="2" type="ORF">SAMN05660860_02662</name>
</gene>
<dbReference type="AlphaFoldDB" id="A0A1G9TXQ8"/>
<name>A0A1G9TXQ8_9BACT</name>
<organism evidence="2 3">
    <name type="scientific">Geoalkalibacter ferrihydriticus</name>
    <dbReference type="NCBI Taxonomy" id="392333"/>
    <lineage>
        <taxon>Bacteria</taxon>
        <taxon>Pseudomonadati</taxon>
        <taxon>Thermodesulfobacteriota</taxon>
        <taxon>Desulfuromonadia</taxon>
        <taxon>Desulfuromonadales</taxon>
        <taxon>Geoalkalibacteraceae</taxon>
        <taxon>Geoalkalibacter</taxon>
    </lineage>
</organism>
<feature type="region of interest" description="Disordered" evidence="1">
    <location>
        <begin position="86"/>
        <end position="110"/>
    </location>
</feature>
<accession>A0A1G9TXQ8</accession>
<evidence type="ECO:0000313" key="3">
    <source>
        <dbReference type="Proteomes" id="UP000182146"/>
    </source>
</evidence>
<protein>
    <submittedName>
        <fullName evidence="2">Uncharacterized protein</fullName>
    </submittedName>
</protein>
<evidence type="ECO:0000256" key="1">
    <source>
        <dbReference type="SAM" id="MobiDB-lite"/>
    </source>
</evidence>
<proteinExistence type="predicted"/>